<dbReference type="PANTHER" id="PTHR47723:SF13">
    <property type="entry name" value="PUTATIVE-RELATED"/>
    <property type="match status" value="1"/>
</dbReference>
<name>A0AAV0HV51_9ROSI</name>
<evidence type="ECO:0000313" key="3">
    <source>
        <dbReference type="Proteomes" id="UP001154282"/>
    </source>
</evidence>
<dbReference type="InterPro" id="IPR012337">
    <property type="entry name" value="RNaseH-like_sf"/>
</dbReference>
<keyword evidence="3" id="KW-1185">Reference proteome</keyword>
<dbReference type="InterPro" id="IPR044730">
    <property type="entry name" value="RNase_H-like_dom_plant"/>
</dbReference>
<dbReference type="EMBL" id="CAMGYJ010000003">
    <property type="protein sequence ID" value="CAI0389172.1"/>
    <property type="molecule type" value="Genomic_DNA"/>
</dbReference>
<dbReference type="CDD" id="cd06222">
    <property type="entry name" value="RNase_H_like"/>
    <property type="match status" value="1"/>
</dbReference>
<gene>
    <name evidence="2" type="ORF">LITE_LOCUS6116</name>
</gene>
<feature type="domain" description="RNase H type-1" evidence="1">
    <location>
        <begin position="32"/>
        <end position="85"/>
    </location>
</feature>
<dbReference type="Pfam" id="PF13456">
    <property type="entry name" value="RVT_3"/>
    <property type="match status" value="1"/>
</dbReference>
<protein>
    <recommendedName>
        <fullName evidence="1">RNase H type-1 domain-containing protein</fullName>
    </recommendedName>
</protein>
<dbReference type="InterPro" id="IPR002156">
    <property type="entry name" value="RNaseH_domain"/>
</dbReference>
<comment type="caution">
    <text evidence="2">The sequence shown here is derived from an EMBL/GenBank/DDBJ whole genome shotgun (WGS) entry which is preliminary data.</text>
</comment>
<dbReference type="Proteomes" id="UP001154282">
    <property type="component" value="Unassembled WGS sequence"/>
</dbReference>
<evidence type="ECO:0000313" key="2">
    <source>
        <dbReference type="EMBL" id="CAI0389172.1"/>
    </source>
</evidence>
<organism evidence="2 3">
    <name type="scientific">Linum tenue</name>
    <dbReference type="NCBI Taxonomy" id="586396"/>
    <lineage>
        <taxon>Eukaryota</taxon>
        <taxon>Viridiplantae</taxon>
        <taxon>Streptophyta</taxon>
        <taxon>Embryophyta</taxon>
        <taxon>Tracheophyta</taxon>
        <taxon>Spermatophyta</taxon>
        <taxon>Magnoliopsida</taxon>
        <taxon>eudicotyledons</taxon>
        <taxon>Gunneridae</taxon>
        <taxon>Pentapetalae</taxon>
        <taxon>rosids</taxon>
        <taxon>fabids</taxon>
        <taxon>Malpighiales</taxon>
        <taxon>Linaceae</taxon>
        <taxon>Linum</taxon>
    </lineage>
</organism>
<proteinExistence type="predicted"/>
<dbReference type="SUPFAM" id="SSF53098">
    <property type="entry name" value="Ribonuclease H-like"/>
    <property type="match status" value="1"/>
</dbReference>
<dbReference type="AlphaFoldDB" id="A0AAV0HV51"/>
<dbReference type="GO" id="GO:0003676">
    <property type="term" value="F:nucleic acid binding"/>
    <property type="evidence" value="ECO:0007669"/>
    <property type="project" value="InterPro"/>
</dbReference>
<accession>A0AAV0HV51</accession>
<dbReference type="InterPro" id="IPR053151">
    <property type="entry name" value="RNase_H-like"/>
</dbReference>
<sequence>MSKAQKIMEQQQRKSMSFINWQKPPPGWVALNSDGSVVLASGSASAGGVIRDSSGQFMKGFSVNLGGGSITHAELSGIAHGLHSA</sequence>
<evidence type="ECO:0000259" key="1">
    <source>
        <dbReference type="Pfam" id="PF13456"/>
    </source>
</evidence>
<dbReference type="GO" id="GO:0004523">
    <property type="term" value="F:RNA-DNA hybrid ribonuclease activity"/>
    <property type="evidence" value="ECO:0007669"/>
    <property type="project" value="InterPro"/>
</dbReference>
<reference evidence="2" key="1">
    <citation type="submission" date="2022-08" db="EMBL/GenBank/DDBJ databases">
        <authorList>
            <person name="Gutierrez-Valencia J."/>
        </authorList>
    </citation>
    <scope>NUCLEOTIDE SEQUENCE</scope>
</reference>
<dbReference type="PANTHER" id="PTHR47723">
    <property type="entry name" value="OS05G0353850 PROTEIN"/>
    <property type="match status" value="1"/>
</dbReference>